<organism evidence="2 3">
    <name type="scientific">Limnospira platensis NIES-46</name>
    <dbReference type="NCBI Taxonomy" id="1236695"/>
    <lineage>
        <taxon>Bacteria</taxon>
        <taxon>Bacillati</taxon>
        <taxon>Cyanobacteriota</taxon>
        <taxon>Cyanophyceae</taxon>
        <taxon>Oscillatoriophycideae</taxon>
        <taxon>Oscillatoriales</taxon>
        <taxon>Sirenicapillariaceae</taxon>
        <taxon>Limnospira</taxon>
    </lineage>
</organism>
<gene>
    <name evidence="2" type="ORF">NIES46_50000</name>
</gene>
<protein>
    <submittedName>
        <fullName evidence="2">Uncharacterized protein</fullName>
    </submittedName>
</protein>
<evidence type="ECO:0000313" key="3">
    <source>
        <dbReference type="Proteomes" id="UP000326169"/>
    </source>
</evidence>
<evidence type="ECO:0000313" key="2">
    <source>
        <dbReference type="EMBL" id="GCE96925.1"/>
    </source>
</evidence>
<sequence length="108" mass="12232">MEAPDRREIPLSHSAVSDTAKSVLLALLQNPSLVQELPLTTQQVGRLLKESWYLANEMLATYQRSNGDELRAIVLNGRPNEKVKNYDVNRQQKQPVHTDKTPGGDYFK</sequence>
<feature type="compositionally biased region" description="Basic and acidic residues" evidence="1">
    <location>
        <begin position="96"/>
        <end position="108"/>
    </location>
</feature>
<comment type="caution">
    <text evidence="2">The sequence shown here is derived from an EMBL/GenBank/DDBJ whole genome shotgun (WGS) entry which is preliminary data.</text>
</comment>
<dbReference type="RefSeq" id="WP_006616132.1">
    <property type="nucleotide sequence ID" value="NZ_BIMW01000303.1"/>
</dbReference>
<reference evidence="2 3" key="1">
    <citation type="journal article" date="2019" name="J Genomics">
        <title>The Draft Genome of a Hydrogen-producing Cyanobacterium, Arthrospira platensis NIES-46.</title>
        <authorList>
            <person name="Suzuki S."/>
            <person name="Yamaguchi H."/>
            <person name="Kawachi M."/>
        </authorList>
    </citation>
    <scope>NUCLEOTIDE SEQUENCE [LARGE SCALE GENOMIC DNA]</scope>
    <source>
        <strain evidence="2 3">NIES-46</strain>
    </source>
</reference>
<keyword evidence="3" id="KW-1185">Reference proteome</keyword>
<accession>A0A5M3TEQ1</accession>
<name>A0A5M3TEQ1_LIMPL</name>
<evidence type="ECO:0000256" key="1">
    <source>
        <dbReference type="SAM" id="MobiDB-lite"/>
    </source>
</evidence>
<dbReference type="GeneID" id="301685692"/>
<dbReference type="Proteomes" id="UP000326169">
    <property type="component" value="Unassembled WGS sequence"/>
</dbReference>
<proteinExistence type="predicted"/>
<dbReference type="EMBL" id="BIMW01000303">
    <property type="protein sequence ID" value="GCE96925.1"/>
    <property type="molecule type" value="Genomic_DNA"/>
</dbReference>
<feature type="region of interest" description="Disordered" evidence="1">
    <location>
        <begin position="81"/>
        <end position="108"/>
    </location>
</feature>